<organism evidence="1 2">
    <name type="scientific">Geosporobacter ferrireducens</name>
    <dbReference type="NCBI Taxonomy" id="1424294"/>
    <lineage>
        <taxon>Bacteria</taxon>
        <taxon>Bacillati</taxon>
        <taxon>Bacillota</taxon>
        <taxon>Clostridia</taxon>
        <taxon>Peptostreptococcales</taxon>
        <taxon>Thermotaleaceae</taxon>
        <taxon>Geosporobacter</taxon>
    </lineage>
</organism>
<dbReference type="AlphaFoldDB" id="A0A1D8GQF5"/>
<dbReference type="KEGG" id="gfe:Gferi_14505"/>
<dbReference type="Proteomes" id="UP000095743">
    <property type="component" value="Chromosome"/>
</dbReference>
<dbReference type="InterPro" id="IPR018755">
    <property type="entry name" value="Phage_Mu_Gp48"/>
</dbReference>
<accession>A0A1D8GQF5</accession>
<dbReference type="Pfam" id="PF10076">
    <property type="entry name" value="Phage_Mu_Gp48"/>
    <property type="match status" value="1"/>
</dbReference>
<dbReference type="EMBL" id="CP017269">
    <property type="protein sequence ID" value="AOT73136.1"/>
    <property type="molecule type" value="Genomic_DNA"/>
</dbReference>
<evidence type="ECO:0008006" key="3">
    <source>
        <dbReference type="Google" id="ProtNLM"/>
    </source>
</evidence>
<sequence length="172" mass="19601">MMAYLPAYERKSKVFQGIMNAAGKELDQEDGQIEQLKKQLLIHTATWGLENYEQELGIQTDIHKSDEERRNAIIAKWRGIGKVDRALIQLIAESYAVGEVLVVFNHAITIYLLGVNETMTGIQDLLNSIEEIKPAHLRVQIVYVYITYGELGAFTYGALGNRSYRQIKLHDF</sequence>
<keyword evidence="2" id="KW-1185">Reference proteome</keyword>
<protein>
    <recommendedName>
        <fullName evidence="3">DUF2313 domain-containing protein</fullName>
    </recommendedName>
</protein>
<evidence type="ECO:0000313" key="2">
    <source>
        <dbReference type="Proteomes" id="UP000095743"/>
    </source>
</evidence>
<proteinExistence type="predicted"/>
<reference evidence="1 2" key="1">
    <citation type="submission" date="2016-09" db="EMBL/GenBank/DDBJ databases">
        <title>Genomic analysis reveals versatility of anaerobic energy metabolism of Geosporobacter ferrireducens IRF9 of phylum Firmicutes.</title>
        <authorList>
            <person name="Kim S.-J."/>
        </authorList>
    </citation>
    <scope>NUCLEOTIDE SEQUENCE [LARGE SCALE GENOMIC DNA]</scope>
    <source>
        <strain evidence="1 2">IRF9</strain>
    </source>
</reference>
<name>A0A1D8GQF5_9FIRM</name>
<dbReference type="STRING" id="1424294.Gferi_14505"/>
<gene>
    <name evidence="1" type="ORF">Gferi_14505</name>
</gene>
<evidence type="ECO:0000313" key="1">
    <source>
        <dbReference type="EMBL" id="AOT73136.1"/>
    </source>
</evidence>